<protein>
    <submittedName>
        <fullName evidence="5">Restriction modification system DNA specificity domain protein</fullName>
    </submittedName>
</protein>
<dbReference type="InterPro" id="IPR000055">
    <property type="entry name" value="Restrct_endonuc_typeI_TRD"/>
</dbReference>
<dbReference type="Gene3D" id="1.10.287.1120">
    <property type="entry name" value="Bipartite methylase S protein"/>
    <property type="match status" value="1"/>
</dbReference>
<keyword evidence="3" id="KW-0238">DNA-binding</keyword>
<evidence type="ECO:0000256" key="1">
    <source>
        <dbReference type="ARBA" id="ARBA00010923"/>
    </source>
</evidence>
<dbReference type="KEGG" id="rsi:Runsl_3502"/>
<dbReference type="Pfam" id="PF01420">
    <property type="entry name" value="Methylase_S"/>
    <property type="match status" value="1"/>
</dbReference>
<evidence type="ECO:0000313" key="5">
    <source>
        <dbReference type="EMBL" id="AEI49866.1"/>
    </source>
</evidence>
<keyword evidence="6" id="KW-1185">Reference proteome</keyword>
<feature type="domain" description="Type I restriction modification DNA specificity" evidence="4">
    <location>
        <begin position="2"/>
        <end position="180"/>
    </location>
</feature>
<dbReference type="GO" id="GO:0003677">
    <property type="term" value="F:DNA binding"/>
    <property type="evidence" value="ECO:0007669"/>
    <property type="project" value="UniProtKB-KW"/>
</dbReference>
<dbReference type="REBASE" id="37480">
    <property type="entry name" value="S1.Rsl19594ORF3501P"/>
</dbReference>
<dbReference type="RefSeq" id="WP_013929170.1">
    <property type="nucleotide sequence ID" value="NC_015703.1"/>
</dbReference>
<dbReference type="SUPFAM" id="SSF116734">
    <property type="entry name" value="DNA methylase specificity domain"/>
    <property type="match status" value="1"/>
</dbReference>
<dbReference type="PANTHER" id="PTHR30408:SF12">
    <property type="entry name" value="TYPE I RESTRICTION ENZYME MJAVIII SPECIFICITY SUBUNIT"/>
    <property type="match status" value="1"/>
</dbReference>
<accession>A0A7U3ZMC5</accession>
<organism evidence="5 6">
    <name type="scientific">Runella slithyformis (strain ATCC 29530 / DSM 19594 / LMG 11500 / NCIMB 11436 / LSU 4)</name>
    <dbReference type="NCBI Taxonomy" id="761193"/>
    <lineage>
        <taxon>Bacteria</taxon>
        <taxon>Pseudomonadati</taxon>
        <taxon>Bacteroidota</taxon>
        <taxon>Cytophagia</taxon>
        <taxon>Cytophagales</taxon>
        <taxon>Spirosomataceae</taxon>
        <taxon>Runella</taxon>
    </lineage>
</organism>
<dbReference type="AlphaFoldDB" id="A0A7U3ZMC5"/>
<dbReference type="EMBL" id="CP002859">
    <property type="protein sequence ID" value="AEI49866.1"/>
    <property type="molecule type" value="Genomic_DNA"/>
</dbReference>
<dbReference type="CDD" id="cd17516">
    <property type="entry name" value="RMtype1_S_HinAWORF1578P-TRD2-CR2_like"/>
    <property type="match status" value="1"/>
</dbReference>
<reference evidence="5 6" key="2">
    <citation type="journal article" date="2012" name="Stand. Genomic Sci.">
        <title>Complete genome sequence of the aquatic bacterium Runella slithyformis type strain (LSU 4(T)).</title>
        <authorList>
            <person name="Copeland A."/>
            <person name="Zhang X."/>
            <person name="Misra M."/>
            <person name="Lapidus A."/>
            <person name="Nolan M."/>
            <person name="Lucas S."/>
            <person name="Deshpande S."/>
            <person name="Cheng J.F."/>
            <person name="Tapia R."/>
            <person name="Goodwin L.A."/>
            <person name="Pitluck S."/>
            <person name="Liolios K."/>
            <person name="Pagani I."/>
            <person name="Ivanova N."/>
            <person name="Mikhailova N."/>
            <person name="Pati A."/>
            <person name="Chen A."/>
            <person name="Palaniappan K."/>
            <person name="Land M."/>
            <person name="Hauser L."/>
            <person name="Pan C."/>
            <person name="Jeffries C.D."/>
            <person name="Detter J.C."/>
            <person name="Brambilla E.M."/>
            <person name="Rohde M."/>
            <person name="Djao O.D."/>
            <person name="Goker M."/>
            <person name="Sikorski J."/>
            <person name="Tindall B.J."/>
            <person name="Woyke T."/>
            <person name="Bristow J."/>
            <person name="Eisen J.A."/>
            <person name="Markowitz V."/>
            <person name="Hugenholtz P."/>
            <person name="Kyrpides N.C."/>
            <person name="Klenk H.P."/>
            <person name="Mavromatis K."/>
        </authorList>
    </citation>
    <scope>NUCLEOTIDE SEQUENCE [LARGE SCALE GENOMIC DNA]</scope>
    <source>
        <strain evidence="6">ATCC 29530 / DSM 19594 / LMG 11500 / NCIMB 11436 / LSU 4</strain>
    </source>
</reference>
<sequence length="219" mass="25057">MKWEKVEIGQLGEVITGNTPPRKNPELYGDFIPFIKPTDMEIDRRYTPNPEECYSELGFEKYRKSLIPKGATCVVTIGSIGKKMTQALTDCFINQAVNAVIPNKNYDQDFVYYLLKNNLDKVKGSDSGTSSGRENVSKSSFSSIEVKVIKHLPTQRKIASILSAYDDLIENNLKRIKLLEEKAFLRYKAIVKSEKIMLEEKLMNVIQTVKRKEKILIDR</sequence>
<dbReference type="InterPro" id="IPR052021">
    <property type="entry name" value="Type-I_RS_S_subunit"/>
</dbReference>
<dbReference type="Gene3D" id="3.90.220.20">
    <property type="entry name" value="DNA methylase specificity domains"/>
    <property type="match status" value="1"/>
</dbReference>
<proteinExistence type="inferred from homology"/>
<dbReference type="Proteomes" id="UP000000493">
    <property type="component" value="Chromosome"/>
</dbReference>
<gene>
    <name evidence="5" type="ordered locus">Runsl_3502</name>
</gene>
<name>A0A7U3ZMC5_RUNSL</name>
<evidence type="ECO:0000313" key="6">
    <source>
        <dbReference type="Proteomes" id="UP000000493"/>
    </source>
</evidence>
<dbReference type="PANTHER" id="PTHR30408">
    <property type="entry name" value="TYPE-1 RESTRICTION ENZYME ECOKI SPECIFICITY PROTEIN"/>
    <property type="match status" value="1"/>
</dbReference>
<dbReference type="InterPro" id="IPR044946">
    <property type="entry name" value="Restrct_endonuc_typeI_TRD_sf"/>
</dbReference>
<reference evidence="6" key="1">
    <citation type="submission" date="2011-06" db="EMBL/GenBank/DDBJ databases">
        <title>The complete genome of chromosome of Runella slithyformis DSM 19594.</title>
        <authorList>
            <consortium name="US DOE Joint Genome Institute (JGI-PGF)"/>
            <person name="Lucas S."/>
            <person name="Han J."/>
            <person name="Lapidus A."/>
            <person name="Bruce D."/>
            <person name="Goodwin L."/>
            <person name="Pitluck S."/>
            <person name="Peters L."/>
            <person name="Kyrpides N."/>
            <person name="Mavromatis K."/>
            <person name="Ivanova N."/>
            <person name="Ovchinnikova G."/>
            <person name="Zhang X."/>
            <person name="Misra M."/>
            <person name="Detter J.C."/>
            <person name="Tapia R."/>
            <person name="Han C."/>
            <person name="Land M."/>
            <person name="Hauser L."/>
            <person name="Markowitz V."/>
            <person name="Cheng J.-F."/>
            <person name="Hugenholtz P."/>
            <person name="Woyke T."/>
            <person name="Wu D."/>
            <person name="Tindall B."/>
            <person name="Faehrich R."/>
            <person name="Brambilla E."/>
            <person name="Klenk H.-P."/>
            <person name="Eisen J.A."/>
        </authorList>
    </citation>
    <scope>NUCLEOTIDE SEQUENCE [LARGE SCALE GENOMIC DNA]</scope>
    <source>
        <strain evidence="6">ATCC 29530 / DSM 19594 / LMG 11500 / NCIMB 11436 / LSU 4</strain>
    </source>
</reference>
<dbReference type="GO" id="GO:0009307">
    <property type="term" value="P:DNA restriction-modification system"/>
    <property type="evidence" value="ECO:0007669"/>
    <property type="project" value="UniProtKB-KW"/>
</dbReference>
<keyword evidence="2" id="KW-0680">Restriction system</keyword>
<evidence type="ECO:0000256" key="2">
    <source>
        <dbReference type="ARBA" id="ARBA00022747"/>
    </source>
</evidence>
<evidence type="ECO:0000259" key="4">
    <source>
        <dbReference type="Pfam" id="PF01420"/>
    </source>
</evidence>
<evidence type="ECO:0000256" key="3">
    <source>
        <dbReference type="ARBA" id="ARBA00023125"/>
    </source>
</evidence>
<comment type="similarity">
    <text evidence="1">Belongs to the type-I restriction system S methylase family.</text>
</comment>